<feature type="transmembrane region" description="Helical" evidence="1">
    <location>
        <begin position="46"/>
        <end position="65"/>
    </location>
</feature>
<evidence type="ECO:0000313" key="2">
    <source>
        <dbReference type="EMBL" id="EMT54129.1"/>
    </source>
</evidence>
<evidence type="ECO:0000313" key="3">
    <source>
        <dbReference type="Proteomes" id="UP000012081"/>
    </source>
</evidence>
<dbReference type="InterPro" id="IPR049971">
    <property type="entry name" value="CLC_0170-like"/>
</dbReference>
<dbReference type="PATRIC" id="fig|1300222.3.peg.202"/>
<keyword evidence="1" id="KW-1133">Transmembrane helix</keyword>
<protein>
    <submittedName>
        <fullName evidence="2">Uncharacterized protein</fullName>
    </submittedName>
</protein>
<keyword evidence="1" id="KW-0472">Membrane</keyword>
<organism evidence="2 3">
    <name type="scientific">Brevibacillus borstelensis AK1</name>
    <dbReference type="NCBI Taxonomy" id="1300222"/>
    <lineage>
        <taxon>Bacteria</taxon>
        <taxon>Bacillati</taxon>
        <taxon>Bacillota</taxon>
        <taxon>Bacilli</taxon>
        <taxon>Bacillales</taxon>
        <taxon>Paenibacillaceae</taxon>
        <taxon>Brevibacillus</taxon>
    </lineage>
</organism>
<dbReference type="RefSeq" id="WP_003385823.1">
    <property type="nucleotide sequence ID" value="NZ_APBN01000001.1"/>
</dbReference>
<proteinExistence type="predicted"/>
<accession>M8DCV4</accession>
<dbReference type="OrthoDB" id="2897521at2"/>
<dbReference type="Proteomes" id="UP000012081">
    <property type="component" value="Unassembled WGS sequence"/>
</dbReference>
<gene>
    <name evidence="2" type="ORF">I532_00945</name>
</gene>
<dbReference type="STRING" id="1300222.I532_00945"/>
<dbReference type="AlphaFoldDB" id="M8DCV4"/>
<keyword evidence="3" id="KW-1185">Reference proteome</keyword>
<dbReference type="NCBIfam" id="NF042414">
    <property type="entry name" value="CLC_0170_fam"/>
    <property type="match status" value="1"/>
</dbReference>
<sequence length="70" mass="8064">MSFSLHLGYIYYVVFLAIATGIFVLLIDSETYRAANMKRERRAAKLLGWINISLGVLVLFLHWMFSPLLV</sequence>
<keyword evidence="1" id="KW-0812">Transmembrane</keyword>
<dbReference type="EMBL" id="APBN01000001">
    <property type="protein sequence ID" value="EMT54129.1"/>
    <property type="molecule type" value="Genomic_DNA"/>
</dbReference>
<evidence type="ECO:0000256" key="1">
    <source>
        <dbReference type="SAM" id="Phobius"/>
    </source>
</evidence>
<feature type="transmembrane region" description="Helical" evidence="1">
    <location>
        <begin position="6"/>
        <end position="26"/>
    </location>
</feature>
<name>M8DCV4_9BACL</name>
<comment type="caution">
    <text evidence="2">The sequence shown here is derived from an EMBL/GenBank/DDBJ whole genome shotgun (WGS) entry which is preliminary data.</text>
</comment>
<reference evidence="2 3" key="1">
    <citation type="submission" date="2013-03" db="EMBL/GenBank/DDBJ databases">
        <title>Assembly of a new bacterial strain Brevibacillus borstelensis AK1.</title>
        <authorList>
            <person name="Rajan I."/>
            <person name="PoliReddy D."/>
            <person name="Sugumar T."/>
            <person name="Rathinam K."/>
            <person name="Alqarawi S."/>
            <person name="Khalil A.B."/>
            <person name="Sivakumar N."/>
        </authorList>
    </citation>
    <scope>NUCLEOTIDE SEQUENCE [LARGE SCALE GENOMIC DNA]</scope>
    <source>
        <strain evidence="2 3">AK1</strain>
    </source>
</reference>